<sequence>MPTSSITHNFILSNPNSINRFVQAIEESDRNHTPKEKFPGRQLTDSKEILALMSKVKR</sequence>
<dbReference type="RefSeq" id="WP_205247497.1">
    <property type="nucleotide sequence ID" value="NZ_KZ845741.1"/>
</dbReference>
<dbReference type="Proteomes" id="UP000252800">
    <property type="component" value="Unassembled WGS sequence"/>
</dbReference>
<proteinExistence type="predicted"/>
<comment type="caution">
    <text evidence="1">The sequence shown here is derived from an EMBL/GenBank/DDBJ whole genome shotgun (WGS) entry which is preliminary data.</text>
</comment>
<evidence type="ECO:0000313" key="1">
    <source>
        <dbReference type="EMBL" id="RBR30132.1"/>
    </source>
</evidence>
<dbReference type="EMBL" id="LEOY01000006">
    <property type="protein sequence ID" value="RBR30132.1"/>
    <property type="molecule type" value="Genomic_DNA"/>
</dbReference>
<reference evidence="1 2" key="1">
    <citation type="submission" date="2015-06" db="EMBL/GenBank/DDBJ databases">
        <title>The Genome Sequence of Enterococcus cecorum 170AEA1.</title>
        <authorList>
            <consortium name="The Broad Institute Genomics Platform"/>
            <consortium name="The Broad Institute Genome Sequencing Center for Infectious Disease"/>
            <person name="Earl A.M."/>
            <person name="Van Tyne D."/>
            <person name="Lebreton F."/>
            <person name="Saavedra J.T."/>
            <person name="Gilmore M.S."/>
            <person name="Manson McGuire A."/>
            <person name="Clock S."/>
            <person name="Crupain M."/>
            <person name="Rangan U."/>
            <person name="Young S."/>
            <person name="Abouelleil A."/>
            <person name="Cao P."/>
            <person name="Chapman S.B."/>
            <person name="Griggs A."/>
            <person name="Priest M."/>
            <person name="Shea T."/>
            <person name="Wortman J."/>
            <person name="Nusbaum C."/>
            <person name="Birren B."/>
        </authorList>
    </citation>
    <scope>NUCLEOTIDE SEQUENCE [LARGE SCALE GENOMIC DNA]</scope>
    <source>
        <strain evidence="1 2">170AEA1</strain>
    </source>
</reference>
<protein>
    <submittedName>
        <fullName evidence="1">Uncharacterized protein</fullName>
    </submittedName>
</protein>
<evidence type="ECO:0000313" key="2">
    <source>
        <dbReference type="Proteomes" id="UP000252800"/>
    </source>
</evidence>
<name>A0A366SGR8_9ENTE</name>
<gene>
    <name evidence="1" type="ORF">EB18_01135</name>
</gene>
<organism evidence="1 2">
    <name type="scientific">Enterococcus cecorum</name>
    <dbReference type="NCBI Taxonomy" id="44008"/>
    <lineage>
        <taxon>Bacteria</taxon>
        <taxon>Bacillati</taxon>
        <taxon>Bacillota</taxon>
        <taxon>Bacilli</taxon>
        <taxon>Lactobacillales</taxon>
        <taxon>Enterococcaceae</taxon>
        <taxon>Enterococcus</taxon>
    </lineage>
</organism>
<dbReference type="AlphaFoldDB" id="A0A366SGR8"/>
<accession>A0A366SGR8</accession>